<dbReference type="OMA" id="FQINCEN"/>
<feature type="compositionally biased region" description="Basic and acidic residues" evidence="1">
    <location>
        <begin position="119"/>
        <end position="131"/>
    </location>
</feature>
<dbReference type="EMBL" id="CCKQ01018328">
    <property type="protein sequence ID" value="CDW90282.1"/>
    <property type="molecule type" value="Genomic_DNA"/>
</dbReference>
<dbReference type="OrthoDB" id="17798at2759"/>
<sequence length="1660" mass="192698">MSQNWQNLSDTDRKAYEEYVLAQNDQDRGDAIKKLIPGSELYYYLYFIDRMKNVGSKLTSEDDIVMSQFTQRFSNTSSYHTIQSRLYFLRYDQCENPNDKKNLLADLQYGGKVYGLNFNHEKPEDMRRQDDSLSSQSEDEGASDIPSTNLLNIPSNDLIGLNFGVPIQQSSKPKRQHRFEYDNFFSKDKLRSRYSPTNDENFDQSKLRDVALGQEHKIDFTKYHPKAFYGWVCSNSLTQIAEIQNPTFYDALQKSLEMLKETERYFVLNSNFLNNMTLLQLDKLASLVPWVKDDKFFVGSYFQKHFHEELSSENQEFWPNEVKLQNLKTLYQYAEKNGLPQSLKSSLVLEILQLGVKMNIYDKEYFKKYLDQPLVSQTSQFNVKKRHANIDIADNHWNNYIGNVQSASNKSGGWHESQNSMTKQFLEHFCHQDDSLKEFEDNFEVSFLKEIEDRIAIFKADDLTNLKIDVKKYQQISSEVIVRFLDSNQELFKVEEDVKLELELKNVQTLYVKIFEFNTETYYKKTLQPFNTGVNLDGLIASIEKQFEYKYPPNKKFIETFVFSELTEKVGLFIVEFIGNGMSSRAVIKKGSLSMIHKPTIAGHLAYVLDENKKICSGPKTGIYFDGQYFESNQEKGGKIFIPYGQSNLVQKAILLNNGFAQLCDFERQTERYTFKAIILLNKESILIGNKAQILIKPSLYVNDRPASVQVLKKTTVTLTTVDYLDSNTVTKTFENLTFKDNEDLIIDFQVPPYLEAINVDVTTQLFKISNQREETFSASSVFKVTQSYRDYIMSSLYLRKEQGEYNLYLLGRNGEPKPNVNIIVEASHKQNPQSGQSQTLNTDKNGRVQLGHLKDILAINCNVNLFKIEKRWMLYREEEYLSYPQQLDLVELQEIEFPVLFKTKKRKNISLIKIKDSSIVLEDLYDRIKFEQQENKYYNKILINGLQEGTYVLHLKDVKRKISIIIHRGEYWENNSFILKRDSLFENKAAQKLLKIQNVSVTPTENNRSDVTIKLEDYTNMTRVHLVANQFEDLASQSSYLHFAKELLNSANQTIFPFAQWKNFFMSNRELSDEFRYVFDRRYAERYQGNTLERPRLVLKRTLIGETQVDQESLRQGTSYEQHRSQDIQILSQNVAPRAMMQQMAQPRNRQMNNFQPQMKMARKSALALGSGSVEEFNQLTLMTLVENDHGPFKMIDDLQNFLKNGPVQEFNLKPDQNGEIKISLNLSSHTQLQVLAVDHKSVAFKQVDLPVNAIQKRDLSLNKPLDTEKGYTESRKTYNIIDDLEKVKNVLDEVLKSAPSMEREIYNTLSEIFIQWNKTSTDEKNKHFSKHFCHELNLFIYFRDQPYFEEVVKPFLKHKMEKTFVDNYLLGYYEQCLEVFGMGTFEKINTLEKCLLVDILVKSGRVPDALRIRNYLTAMRDNTEYRDTNKENSIFDKVLNLNMLKDGDLLGAGAALLDQFADFGDIVGSSNQAQQSLFGAANNVSANLAIDPFSNNNNNNIFNNFAMMQQVPYEQPLMGGMGAGGFGMPQAYAMPAPQMMQMQQQQPVQQRAMMLNSIQPSSYTSNATFGGASHDLFGDFSNSNKNIDMDIMQTYNEAKKNTRLQFEEVQKTNEYMETHYFKQKMYATSENNVGNNSFWVDYSTYLIERAENKDLHST</sequence>
<accession>A0A078BAJ8</accession>
<proteinExistence type="predicted"/>
<keyword evidence="3" id="KW-1185">Reference proteome</keyword>
<evidence type="ECO:0000256" key="1">
    <source>
        <dbReference type="SAM" id="MobiDB-lite"/>
    </source>
</evidence>
<dbReference type="InParanoid" id="A0A078BAJ8"/>
<evidence type="ECO:0000313" key="2">
    <source>
        <dbReference type="EMBL" id="CDW90282.1"/>
    </source>
</evidence>
<feature type="region of interest" description="Disordered" evidence="1">
    <location>
        <begin position="118"/>
        <end position="150"/>
    </location>
</feature>
<reference evidence="2 3" key="1">
    <citation type="submission" date="2014-06" db="EMBL/GenBank/DDBJ databases">
        <authorList>
            <person name="Swart Estienne"/>
        </authorList>
    </citation>
    <scope>NUCLEOTIDE SEQUENCE [LARGE SCALE GENOMIC DNA]</scope>
    <source>
        <strain evidence="2 3">130c</strain>
    </source>
</reference>
<gene>
    <name evidence="2" type="primary">Contig17147.g18272</name>
    <name evidence="2" type="ORF">STYLEM_19424</name>
</gene>
<organism evidence="2 3">
    <name type="scientific">Stylonychia lemnae</name>
    <name type="common">Ciliate</name>
    <dbReference type="NCBI Taxonomy" id="5949"/>
    <lineage>
        <taxon>Eukaryota</taxon>
        <taxon>Sar</taxon>
        <taxon>Alveolata</taxon>
        <taxon>Ciliophora</taxon>
        <taxon>Intramacronucleata</taxon>
        <taxon>Spirotrichea</taxon>
        <taxon>Stichotrichia</taxon>
        <taxon>Sporadotrichida</taxon>
        <taxon>Oxytrichidae</taxon>
        <taxon>Stylonychinae</taxon>
        <taxon>Stylonychia</taxon>
    </lineage>
</organism>
<evidence type="ECO:0000313" key="3">
    <source>
        <dbReference type="Proteomes" id="UP000039865"/>
    </source>
</evidence>
<dbReference type="Proteomes" id="UP000039865">
    <property type="component" value="Unassembled WGS sequence"/>
</dbReference>
<protein>
    <submittedName>
        <fullName evidence="2">Uncharacterized protein</fullName>
    </submittedName>
</protein>
<name>A0A078BAJ8_STYLE</name>